<keyword evidence="4" id="KW-1185">Reference proteome</keyword>
<dbReference type="RefSeq" id="WP_184662636.1">
    <property type="nucleotide sequence ID" value="NZ_JACHHB010000001.1"/>
</dbReference>
<dbReference type="NCBIfam" id="TIGR02854">
    <property type="entry name" value="spore_II_GA"/>
    <property type="match status" value="1"/>
</dbReference>
<dbReference type="EMBL" id="JACHHB010000001">
    <property type="protein sequence ID" value="MBB5172164.1"/>
    <property type="molecule type" value="Genomic_DNA"/>
</dbReference>
<dbReference type="PIRSF" id="PIRSF018571">
    <property type="entry name" value="SpoIIGA"/>
    <property type="match status" value="1"/>
</dbReference>
<dbReference type="AlphaFoldDB" id="A0A840QLB7"/>
<evidence type="ECO:0000313" key="4">
    <source>
        <dbReference type="Proteomes" id="UP000551878"/>
    </source>
</evidence>
<feature type="transmembrane region" description="Helical" evidence="2">
    <location>
        <begin position="6"/>
        <end position="27"/>
    </location>
</feature>
<dbReference type="Pfam" id="PF03419">
    <property type="entry name" value="Peptidase_U4"/>
    <property type="match status" value="1"/>
</dbReference>
<protein>
    <submittedName>
        <fullName evidence="3">Stage II sporulation protein GA (Sporulation sigma-E factor processing peptidase)</fullName>
        <ecNumber evidence="3">3.4.23.-</ecNumber>
    </submittedName>
</protein>
<sequence>MTIYADVIWLLNLGIDTLLLMLTAFFLKRDPSRWRLCLGALFASSYVWFILFPVGAMMLHPLMKVLFSAVIVLIVFGFYGFRRFIQAWFMFYFVNFAVAGGLFAVHFLLSNETHVVNGVMTTQMTGFGSPVSWLFLFVGFPLLAWFTKARMEDTQMNKVNYEQLVQVEIMIGQERWEYKGFIDSGNSCKDPMTNRPVMMIDMMRVADSFPKDVVHFARSVQEMEEVSHGEVPPFWLRRMRLVPFRTIGDTHSMMAAFKPDLVVIKNDGEIRETSNVLIGFVFTDLSATGEYQCLLHPKMMQNARISTIDTERKQEGFT</sequence>
<feature type="transmembrane region" description="Helical" evidence="2">
    <location>
        <begin position="88"/>
        <end position="109"/>
    </location>
</feature>
<dbReference type="InterPro" id="IPR005081">
    <property type="entry name" value="SpoIIGA"/>
</dbReference>
<dbReference type="GO" id="GO:0004190">
    <property type="term" value="F:aspartic-type endopeptidase activity"/>
    <property type="evidence" value="ECO:0007669"/>
    <property type="project" value="InterPro"/>
</dbReference>
<dbReference type="EC" id="3.4.23.-" evidence="3"/>
<feature type="transmembrane region" description="Helical" evidence="2">
    <location>
        <begin position="62"/>
        <end position="81"/>
    </location>
</feature>
<proteinExistence type="predicted"/>
<evidence type="ECO:0000313" key="3">
    <source>
        <dbReference type="EMBL" id="MBB5172164.1"/>
    </source>
</evidence>
<feature type="active site" evidence="1">
    <location>
        <position position="183"/>
    </location>
</feature>
<keyword evidence="3" id="KW-0378">Hydrolase</keyword>
<dbReference type="GO" id="GO:0006508">
    <property type="term" value="P:proteolysis"/>
    <property type="evidence" value="ECO:0007669"/>
    <property type="project" value="InterPro"/>
</dbReference>
<comment type="caution">
    <text evidence="3">The sequence shown here is derived from an EMBL/GenBank/DDBJ whole genome shotgun (WGS) entry which is preliminary data.</text>
</comment>
<reference evidence="3 4" key="1">
    <citation type="submission" date="2020-08" db="EMBL/GenBank/DDBJ databases">
        <title>Genomic Encyclopedia of Type Strains, Phase IV (KMG-IV): sequencing the most valuable type-strain genomes for metagenomic binning, comparative biology and taxonomic classification.</title>
        <authorList>
            <person name="Goeker M."/>
        </authorList>
    </citation>
    <scope>NUCLEOTIDE SEQUENCE [LARGE SCALE GENOMIC DNA]</scope>
    <source>
        <strain evidence="3 4">DSM 24696</strain>
    </source>
</reference>
<keyword evidence="2" id="KW-0812">Transmembrane</keyword>
<evidence type="ECO:0000256" key="1">
    <source>
        <dbReference type="PIRSR" id="PIRSR018571-1"/>
    </source>
</evidence>
<organism evidence="3 4">
    <name type="scientific">Texcoconibacillus texcoconensis</name>
    <dbReference type="NCBI Taxonomy" id="1095777"/>
    <lineage>
        <taxon>Bacteria</taxon>
        <taxon>Bacillati</taxon>
        <taxon>Bacillota</taxon>
        <taxon>Bacilli</taxon>
        <taxon>Bacillales</taxon>
        <taxon>Bacillaceae</taxon>
        <taxon>Texcoconibacillus</taxon>
    </lineage>
</organism>
<gene>
    <name evidence="3" type="ORF">HNQ41_000304</name>
</gene>
<dbReference type="GO" id="GO:0030436">
    <property type="term" value="P:asexual sporulation"/>
    <property type="evidence" value="ECO:0007669"/>
    <property type="project" value="InterPro"/>
</dbReference>
<feature type="transmembrane region" description="Helical" evidence="2">
    <location>
        <begin position="129"/>
        <end position="146"/>
    </location>
</feature>
<feature type="transmembrane region" description="Helical" evidence="2">
    <location>
        <begin position="34"/>
        <end position="56"/>
    </location>
</feature>
<accession>A0A840QLB7</accession>
<keyword evidence="2" id="KW-0472">Membrane</keyword>
<evidence type="ECO:0000256" key="2">
    <source>
        <dbReference type="SAM" id="Phobius"/>
    </source>
</evidence>
<keyword evidence="2" id="KW-1133">Transmembrane helix</keyword>
<name>A0A840QLB7_9BACI</name>
<dbReference type="Proteomes" id="UP000551878">
    <property type="component" value="Unassembled WGS sequence"/>
</dbReference>